<keyword evidence="14" id="KW-1185">Reference proteome</keyword>
<evidence type="ECO:0000256" key="4">
    <source>
        <dbReference type="ARBA" id="ARBA00022448"/>
    </source>
</evidence>
<reference evidence="14" key="1">
    <citation type="journal article" date="2019" name="Int. J. Syst. Evol. Microbiol.">
        <title>The Global Catalogue of Microorganisms (GCM) 10K type strain sequencing project: providing services to taxonomists for standard genome sequencing and annotation.</title>
        <authorList>
            <consortium name="The Broad Institute Genomics Platform"/>
            <consortium name="The Broad Institute Genome Sequencing Center for Infectious Disease"/>
            <person name="Wu L."/>
            <person name="Ma J."/>
        </authorList>
    </citation>
    <scope>NUCLEOTIDE SEQUENCE [LARGE SCALE GENOMIC DNA]</scope>
    <source>
        <strain evidence="14">KCTC 62164</strain>
    </source>
</reference>
<comment type="function">
    <text evidence="11 12">Involved in protein export. Participates in an early event of protein translocation.</text>
</comment>
<proteinExistence type="inferred from homology"/>
<dbReference type="PRINTS" id="PR01651">
    <property type="entry name" value="SECGEXPORT"/>
</dbReference>
<dbReference type="InterPro" id="IPR004692">
    <property type="entry name" value="SecG"/>
</dbReference>
<evidence type="ECO:0000256" key="5">
    <source>
        <dbReference type="ARBA" id="ARBA00022475"/>
    </source>
</evidence>
<gene>
    <name evidence="13" type="primary">secG</name>
    <name evidence="13" type="ORF">ACFOKA_04075</name>
</gene>
<evidence type="ECO:0000313" key="13">
    <source>
        <dbReference type="EMBL" id="MFC3051079.1"/>
    </source>
</evidence>
<dbReference type="NCBIfam" id="TIGR00810">
    <property type="entry name" value="secG"/>
    <property type="match status" value="1"/>
</dbReference>
<accession>A0ABV7D1T8</accession>
<evidence type="ECO:0000256" key="10">
    <source>
        <dbReference type="ARBA" id="ARBA00023136"/>
    </source>
</evidence>
<dbReference type="PANTHER" id="PTHR34182:SF1">
    <property type="entry name" value="PROTEIN-EXPORT MEMBRANE PROTEIN SECG"/>
    <property type="match status" value="1"/>
</dbReference>
<sequence length="108" mass="11309">MEAVLLTIHIMVALAMVITILLQRSEGGALGIGGGGGGGFMSARGAGNLLSKTTKWLAIIFLANSLALGWLAANRKDAFDEVLSEPIKAPVEKQDNQLPEIPSLPEGR</sequence>
<keyword evidence="5 12" id="KW-1003">Cell membrane</keyword>
<feature type="transmembrane region" description="Helical" evidence="12">
    <location>
        <begin position="56"/>
        <end position="73"/>
    </location>
</feature>
<evidence type="ECO:0000256" key="12">
    <source>
        <dbReference type="RuleBase" id="RU365087"/>
    </source>
</evidence>
<dbReference type="EMBL" id="JBHRSL010000002">
    <property type="protein sequence ID" value="MFC3051079.1"/>
    <property type="molecule type" value="Genomic_DNA"/>
</dbReference>
<evidence type="ECO:0000256" key="2">
    <source>
        <dbReference type="ARBA" id="ARBA00008445"/>
    </source>
</evidence>
<evidence type="ECO:0000256" key="6">
    <source>
        <dbReference type="ARBA" id="ARBA00022692"/>
    </source>
</evidence>
<evidence type="ECO:0000256" key="7">
    <source>
        <dbReference type="ARBA" id="ARBA00022927"/>
    </source>
</evidence>
<feature type="transmembrane region" description="Helical" evidence="12">
    <location>
        <begin position="29"/>
        <end position="50"/>
    </location>
</feature>
<dbReference type="RefSeq" id="WP_194212074.1">
    <property type="nucleotide sequence ID" value="NZ_CP061205.1"/>
</dbReference>
<keyword evidence="9 12" id="KW-0811">Translocation</keyword>
<feature type="transmembrane region" description="Helical" evidence="12">
    <location>
        <begin position="6"/>
        <end position="22"/>
    </location>
</feature>
<name>A0ABV7D1T8_9PROT</name>
<keyword evidence="10 12" id="KW-0472">Membrane</keyword>
<dbReference type="Pfam" id="PF03840">
    <property type="entry name" value="SecG"/>
    <property type="match status" value="1"/>
</dbReference>
<evidence type="ECO:0000256" key="1">
    <source>
        <dbReference type="ARBA" id="ARBA00004651"/>
    </source>
</evidence>
<comment type="subcellular location">
    <subcellularLocation>
        <location evidence="1 12">Cell membrane</location>
        <topology evidence="1 12">Multi-pass membrane protein</topology>
    </subcellularLocation>
</comment>
<evidence type="ECO:0000256" key="8">
    <source>
        <dbReference type="ARBA" id="ARBA00022989"/>
    </source>
</evidence>
<keyword evidence="4 12" id="KW-0813">Transport</keyword>
<keyword evidence="8 12" id="KW-1133">Transmembrane helix</keyword>
<evidence type="ECO:0000313" key="14">
    <source>
        <dbReference type="Proteomes" id="UP001595444"/>
    </source>
</evidence>
<protein>
    <recommendedName>
        <fullName evidence="3 12">Protein-export membrane protein SecG</fullName>
    </recommendedName>
</protein>
<evidence type="ECO:0000256" key="3">
    <source>
        <dbReference type="ARBA" id="ARBA00017876"/>
    </source>
</evidence>
<dbReference type="Proteomes" id="UP001595444">
    <property type="component" value="Unassembled WGS sequence"/>
</dbReference>
<evidence type="ECO:0000256" key="9">
    <source>
        <dbReference type="ARBA" id="ARBA00023010"/>
    </source>
</evidence>
<organism evidence="13 14">
    <name type="scientific">Kordiimonas pumila</name>
    <dbReference type="NCBI Taxonomy" id="2161677"/>
    <lineage>
        <taxon>Bacteria</taxon>
        <taxon>Pseudomonadati</taxon>
        <taxon>Pseudomonadota</taxon>
        <taxon>Alphaproteobacteria</taxon>
        <taxon>Kordiimonadales</taxon>
        <taxon>Kordiimonadaceae</taxon>
        <taxon>Kordiimonas</taxon>
    </lineage>
</organism>
<keyword evidence="7 12" id="KW-0653">Protein transport</keyword>
<comment type="caution">
    <text evidence="13">The sequence shown here is derived from an EMBL/GenBank/DDBJ whole genome shotgun (WGS) entry which is preliminary data.</text>
</comment>
<evidence type="ECO:0000256" key="11">
    <source>
        <dbReference type="ARBA" id="ARBA00025182"/>
    </source>
</evidence>
<comment type="similarity">
    <text evidence="2 12">Belongs to the SecG family.</text>
</comment>
<comment type="caution">
    <text evidence="12">Lacks conserved residue(s) required for the propagation of feature annotation.</text>
</comment>
<keyword evidence="6 12" id="KW-0812">Transmembrane</keyword>
<dbReference type="PANTHER" id="PTHR34182">
    <property type="entry name" value="PROTEIN-EXPORT MEMBRANE PROTEIN SECG"/>
    <property type="match status" value="1"/>
</dbReference>